<reference evidence="2 3" key="1">
    <citation type="submission" date="2017-06" db="EMBL/GenBank/DDBJ databases">
        <title>Draft genome sequence of anaerobic fermentative bacterium Anaeromicrobium sediminis DY2726D isolated from West Pacific Ocean sediments.</title>
        <authorList>
            <person name="Zeng X."/>
        </authorList>
    </citation>
    <scope>NUCLEOTIDE SEQUENCE [LARGE SCALE GENOMIC DNA]</scope>
    <source>
        <strain evidence="2 3">DY2726D</strain>
    </source>
</reference>
<protein>
    <recommendedName>
        <fullName evidence="1">DUF8052 domain-containing protein</fullName>
    </recommendedName>
</protein>
<accession>A0A267MFG8</accession>
<dbReference type="Pfam" id="PF26226">
    <property type="entry name" value="DUF8052"/>
    <property type="match status" value="1"/>
</dbReference>
<sequence>MEIKNYISSIENRLNAYFDINRNYFYDEKHMNIMATHNCKNSRYFMSKRVNIYSFENNEVIFLKDYEHINLDILNSFIKTLESSVDDFVTPSDEHMSTDITGVLVVGKGEIDEDLIKRVKKYKFYKSFMFGFKGWVNIKLILVNVNDKKIITNKKGKGARSVYDVF</sequence>
<dbReference type="RefSeq" id="WP_095135271.1">
    <property type="nucleotide sequence ID" value="NZ_NIBG01000025.1"/>
</dbReference>
<comment type="caution">
    <text evidence="2">The sequence shown here is derived from an EMBL/GenBank/DDBJ whole genome shotgun (WGS) entry which is preliminary data.</text>
</comment>
<dbReference type="EMBL" id="NIBG01000025">
    <property type="protein sequence ID" value="PAB57550.1"/>
    <property type="molecule type" value="Genomic_DNA"/>
</dbReference>
<dbReference type="Proteomes" id="UP000216024">
    <property type="component" value="Unassembled WGS sequence"/>
</dbReference>
<evidence type="ECO:0000313" key="2">
    <source>
        <dbReference type="EMBL" id="PAB57550.1"/>
    </source>
</evidence>
<keyword evidence="3" id="KW-1185">Reference proteome</keyword>
<gene>
    <name evidence="2" type="ORF">CCE28_18790</name>
</gene>
<dbReference type="OrthoDB" id="2836917at2"/>
<organism evidence="2 3">
    <name type="scientific">Anaeromicrobium sediminis</name>
    <dbReference type="NCBI Taxonomy" id="1478221"/>
    <lineage>
        <taxon>Bacteria</taxon>
        <taxon>Bacillati</taxon>
        <taxon>Bacillota</taxon>
        <taxon>Clostridia</taxon>
        <taxon>Peptostreptococcales</taxon>
        <taxon>Thermotaleaceae</taxon>
        <taxon>Anaeromicrobium</taxon>
    </lineage>
</organism>
<name>A0A267MFG8_9FIRM</name>
<dbReference type="AlphaFoldDB" id="A0A267MFG8"/>
<proteinExistence type="predicted"/>
<dbReference type="InterPro" id="IPR058365">
    <property type="entry name" value="DUF8052"/>
</dbReference>
<evidence type="ECO:0000259" key="1">
    <source>
        <dbReference type="Pfam" id="PF26226"/>
    </source>
</evidence>
<evidence type="ECO:0000313" key="3">
    <source>
        <dbReference type="Proteomes" id="UP000216024"/>
    </source>
</evidence>
<feature type="domain" description="DUF8052" evidence="1">
    <location>
        <begin position="4"/>
        <end position="164"/>
    </location>
</feature>